<gene>
    <name evidence="1" type="ORF">METZ01_LOCUS43087</name>
</gene>
<proteinExistence type="predicted"/>
<dbReference type="InterPro" id="IPR029063">
    <property type="entry name" value="SAM-dependent_MTases_sf"/>
</dbReference>
<accession>A0A381RMQ8</accession>
<sequence length="274" mass="32035">MINKLIKHCKILFRIFNQNKEIKRISEYNNNSLHKILKAYNKVKYSNFNIDEINSFKECEEYRQSSLKNETLISYEIFGINRKEMVKNICKKGASKIKFCQLLYFIIKNLNSSSVLEIGTNLGISGTYILKALQNQTAGKFITMEGIPELCKISSKQFSSIVDNNKYEIKQGLYDYTFPILLKENHLFDFIFVDGNHNKQSTLDYFNLLKKKISNSSVFIFDDINWSKGMIKAWNIIKNDNDVNYSIDLYQQGIVIIDNNDSNKNIKFKLHLSY</sequence>
<dbReference type="EMBL" id="UINC01001877">
    <property type="protein sequence ID" value="SUZ90233.1"/>
    <property type="molecule type" value="Genomic_DNA"/>
</dbReference>
<dbReference type="SUPFAM" id="SSF53335">
    <property type="entry name" value="S-adenosyl-L-methionine-dependent methyltransferases"/>
    <property type="match status" value="1"/>
</dbReference>
<dbReference type="Pfam" id="PF13578">
    <property type="entry name" value="Methyltransf_24"/>
    <property type="match status" value="1"/>
</dbReference>
<evidence type="ECO:0000313" key="1">
    <source>
        <dbReference type="EMBL" id="SUZ90233.1"/>
    </source>
</evidence>
<reference evidence="1" key="1">
    <citation type="submission" date="2018-05" db="EMBL/GenBank/DDBJ databases">
        <authorList>
            <person name="Lanie J.A."/>
            <person name="Ng W.-L."/>
            <person name="Kazmierczak K.M."/>
            <person name="Andrzejewski T.M."/>
            <person name="Davidsen T.M."/>
            <person name="Wayne K.J."/>
            <person name="Tettelin H."/>
            <person name="Glass J.I."/>
            <person name="Rusch D."/>
            <person name="Podicherti R."/>
            <person name="Tsui H.-C.T."/>
            <person name="Winkler M.E."/>
        </authorList>
    </citation>
    <scope>NUCLEOTIDE SEQUENCE</scope>
</reference>
<organism evidence="1">
    <name type="scientific">marine metagenome</name>
    <dbReference type="NCBI Taxonomy" id="408172"/>
    <lineage>
        <taxon>unclassified sequences</taxon>
        <taxon>metagenomes</taxon>
        <taxon>ecological metagenomes</taxon>
    </lineage>
</organism>
<name>A0A381RMQ8_9ZZZZ</name>
<evidence type="ECO:0008006" key="2">
    <source>
        <dbReference type="Google" id="ProtNLM"/>
    </source>
</evidence>
<protein>
    <recommendedName>
        <fullName evidence="2">Class I SAM-dependent methyltransferase</fullName>
    </recommendedName>
</protein>
<dbReference type="Gene3D" id="3.40.50.150">
    <property type="entry name" value="Vaccinia Virus protein VP39"/>
    <property type="match status" value="1"/>
</dbReference>
<dbReference type="AlphaFoldDB" id="A0A381RMQ8"/>